<feature type="region of interest" description="Disordered" evidence="1">
    <location>
        <begin position="289"/>
        <end position="506"/>
    </location>
</feature>
<feature type="transmembrane region" description="Helical" evidence="2">
    <location>
        <begin position="12"/>
        <end position="35"/>
    </location>
</feature>
<feature type="transmembrane region" description="Helical" evidence="2">
    <location>
        <begin position="250"/>
        <end position="268"/>
    </location>
</feature>
<evidence type="ECO:0000313" key="5">
    <source>
        <dbReference type="Proteomes" id="UP001416858"/>
    </source>
</evidence>
<sequence length="678" mass="73120">MAAMTSTKTLADYAAIAVAPLLIFLMINSLANYLMLVLYHGGYPERVSWTLFMYTMGVVSVARIAIQRDRSYAMGYLCILGAVTFLAMMRFVGSPVFSIFMLLLIAFLADRIVHDCTLIDDSVDASGQGLMDSGGHFVRRQIEANRAAVDSEPAATEAVSNTNTQTPQAKRSTHQPGRTVMYLALAALPLFGLGQFFLRSDPGTSSRALWLLAIYLFSSFSLLVTTSFLGLRRYLRQRGVDMPNDVSTGWITGGLAIIGLILFVAYLAPVPGQMLASFELPEIANPPDDLSASKYGHGDEAAAKKKEGAAVTESDPNASEKEVQQTASQKGAPPGSAAEGDNKKGDAGNQDGGKKPAAGGSDPGEQSGKQKGSGENNSGEKSSGEKDSGEKSSGEKGGNSQQREQSKPQGESGKQDQTQPSRDPASNQDGKQSESEKQPQSDSREKTGDDEPDKSAQSESEEQESAESETKSSETEQSKSEPSEPEQSQPDPAETPPPEPPSSSTSSLMKLISLLGSLLKFLIALALAIVVGVYVYRNRDAILQWFNGLWFWQPSSADQTEHELSQQVVTAPAKPFSSFRNPIGVEKDPRQIVIVTFQAFEAWAREQGTRRRPDETPSEFLKRIAPTLPQVSTSAVRIVDAYNRIVYGGEKPTQGDISAADQIWKQMNSRAPAPAAVR</sequence>
<dbReference type="Proteomes" id="UP001416858">
    <property type="component" value="Unassembled WGS sequence"/>
</dbReference>
<feature type="region of interest" description="Disordered" evidence="1">
    <location>
        <begin position="151"/>
        <end position="172"/>
    </location>
</feature>
<keyword evidence="2" id="KW-0472">Membrane</keyword>
<proteinExistence type="predicted"/>
<feature type="transmembrane region" description="Helical" evidence="2">
    <location>
        <begin position="47"/>
        <end position="66"/>
    </location>
</feature>
<name>A0ABP9VYR3_9BACT</name>
<dbReference type="Pfam" id="PF13559">
    <property type="entry name" value="DUF4129"/>
    <property type="match status" value="1"/>
</dbReference>
<feature type="compositionally biased region" description="Basic and acidic residues" evidence="1">
    <location>
        <begin position="382"/>
        <end position="394"/>
    </location>
</feature>
<organism evidence="4 5">
    <name type="scientific">Novipirellula caenicola</name>
    <dbReference type="NCBI Taxonomy" id="1536901"/>
    <lineage>
        <taxon>Bacteria</taxon>
        <taxon>Pseudomonadati</taxon>
        <taxon>Planctomycetota</taxon>
        <taxon>Planctomycetia</taxon>
        <taxon>Pirellulales</taxon>
        <taxon>Pirellulaceae</taxon>
        <taxon>Novipirellula</taxon>
    </lineage>
</organism>
<feature type="compositionally biased region" description="Polar residues" evidence="1">
    <location>
        <begin position="158"/>
        <end position="172"/>
    </location>
</feature>
<feature type="transmembrane region" description="Helical" evidence="2">
    <location>
        <begin position="210"/>
        <end position="229"/>
    </location>
</feature>
<feature type="transmembrane region" description="Helical" evidence="2">
    <location>
        <begin position="180"/>
        <end position="198"/>
    </location>
</feature>
<feature type="compositionally biased region" description="Basic and acidic residues" evidence="1">
    <location>
        <begin position="468"/>
        <end position="482"/>
    </location>
</feature>
<keyword evidence="2" id="KW-0812">Transmembrane</keyword>
<accession>A0ABP9VYR3</accession>
<dbReference type="EMBL" id="BAABRO010000016">
    <property type="protein sequence ID" value="GAA5509725.1"/>
    <property type="molecule type" value="Genomic_DNA"/>
</dbReference>
<dbReference type="InterPro" id="IPR025403">
    <property type="entry name" value="TgpA-like_C"/>
</dbReference>
<protein>
    <recommendedName>
        <fullName evidence="3">Protein-glutamine gamma-glutamyltransferase-like C-terminal domain-containing protein</fullName>
    </recommendedName>
</protein>
<keyword evidence="5" id="KW-1185">Reference proteome</keyword>
<feature type="transmembrane region" description="Helical" evidence="2">
    <location>
        <begin position="511"/>
        <end position="536"/>
    </location>
</feature>
<feature type="domain" description="Protein-glutamine gamma-glutamyltransferase-like C-terminal" evidence="3">
    <location>
        <begin position="597"/>
        <end position="664"/>
    </location>
</feature>
<gene>
    <name evidence="4" type="ORF">Rcae01_05228</name>
</gene>
<evidence type="ECO:0000313" key="4">
    <source>
        <dbReference type="EMBL" id="GAA5509725.1"/>
    </source>
</evidence>
<evidence type="ECO:0000256" key="1">
    <source>
        <dbReference type="SAM" id="MobiDB-lite"/>
    </source>
</evidence>
<comment type="caution">
    <text evidence="4">The sequence shown here is derived from an EMBL/GenBank/DDBJ whole genome shotgun (WGS) entry which is preliminary data.</text>
</comment>
<evidence type="ECO:0000256" key="2">
    <source>
        <dbReference type="SAM" id="Phobius"/>
    </source>
</evidence>
<evidence type="ECO:0000259" key="3">
    <source>
        <dbReference type="Pfam" id="PF13559"/>
    </source>
</evidence>
<reference evidence="4 5" key="1">
    <citation type="submission" date="2024-02" db="EMBL/GenBank/DDBJ databases">
        <title>Rhodopirellula caenicola NBRC 110016.</title>
        <authorList>
            <person name="Ichikawa N."/>
            <person name="Katano-Makiyama Y."/>
            <person name="Hidaka K."/>
        </authorList>
    </citation>
    <scope>NUCLEOTIDE SEQUENCE [LARGE SCALE GENOMIC DNA]</scope>
    <source>
        <strain evidence="4 5">NBRC 110016</strain>
    </source>
</reference>
<feature type="compositionally biased region" description="Basic and acidic residues" evidence="1">
    <location>
        <begin position="296"/>
        <end position="308"/>
    </location>
</feature>
<feature type="compositionally biased region" description="Basic and acidic residues" evidence="1">
    <location>
        <begin position="431"/>
        <end position="456"/>
    </location>
</feature>
<feature type="compositionally biased region" description="Polar residues" evidence="1">
    <location>
        <begin position="399"/>
        <end position="409"/>
    </location>
</feature>
<feature type="transmembrane region" description="Helical" evidence="2">
    <location>
        <begin position="95"/>
        <end position="113"/>
    </location>
</feature>
<feature type="compositionally biased region" description="Polar residues" evidence="1">
    <location>
        <begin position="415"/>
        <end position="430"/>
    </location>
</feature>
<keyword evidence="2" id="KW-1133">Transmembrane helix</keyword>